<dbReference type="GO" id="GO:0044205">
    <property type="term" value="P:'de novo' UMP biosynthetic process"/>
    <property type="evidence" value="ECO:0007669"/>
    <property type="project" value="UniProtKB-UniPathway"/>
</dbReference>
<evidence type="ECO:0000313" key="8">
    <source>
        <dbReference type="EMBL" id="KEI44835.1"/>
    </source>
</evidence>
<keyword evidence="9" id="KW-1185">Reference proteome</keyword>
<keyword evidence="5" id="KW-0665">Pyrimidine biosynthesis</keyword>
<proteinExistence type="predicted"/>
<keyword evidence="4" id="KW-0288">FMN</keyword>
<protein>
    <submittedName>
        <fullName evidence="8">Dihydroorotate dehydrogenase</fullName>
    </submittedName>
</protein>
<reference evidence="8" key="1">
    <citation type="submission" date="2014-06" db="EMBL/GenBank/DDBJ databases">
        <title>Saccharopolyspora rectivirgula DSM-43113 Genome sequencing.</title>
        <authorList>
            <person name="Barrera C."/>
            <person name="Millon L."/>
            <person name="Rognon B."/>
            <person name="Zaugg C."/>
            <person name="Monod M."/>
        </authorList>
    </citation>
    <scope>NUCLEOTIDE SEQUENCE [LARGE SCALE GENOMIC DNA]</scope>
    <source>
        <strain evidence="8">DSM 43113</strain>
    </source>
</reference>
<dbReference type="STRING" id="28042.GU90_06290"/>
<dbReference type="EMBL" id="JNVU01000017">
    <property type="protein sequence ID" value="KEI44835.1"/>
    <property type="molecule type" value="Genomic_DNA"/>
</dbReference>
<dbReference type="PROSITE" id="PS00912">
    <property type="entry name" value="DHODEHASE_2"/>
    <property type="match status" value="1"/>
</dbReference>
<comment type="caution">
    <text evidence="8">The sequence shown here is derived from an EMBL/GenBank/DDBJ whole genome shotgun (WGS) entry which is preliminary data.</text>
</comment>
<evidence type="ECO:0000259" key="7">
    <source>
        <dbReference type="Pfam" id="PF01180"/>
    </source>
</evidence>
<evidence type="ECO:0000256" key="4">
    <source>
        <dbReference type="ARBA" id="ARBA00022643"/>
    </source>
</evidence>
<keyword evidence="3" id="KW-0285">Flavoprotein</keyword>
<evidence type="ECO:0000256" key="5">
    <source>
        <dbReference type="ARBA" id="ARBA00022975"/>
    </source>
</evidence>
<comment type="cofactor">
    <cofactor evidence="1">
        <name>FMN</name>
        <dbReference type="ChEBI" id="CHEBI:58210"/>
    </cofactor>
</comment>
<dbReference type="PANTHER" id="PTHR48109">
    <property type="entry name" value="DIHYDROOROTATE DEHYDROGENASE (QUINONE), MITOCHONDRIAL-RELATED"/>
    <property type="match status" value="1"/>
</dbReference>
<keyword evidence="6" id="KW-0560">Oxidoreductase</keyword>
<dbReference type="GO" id="GO:0006207">
    <property type="term" value="P:'de novo' pyrimidine nucleobase biosynthetic process"/>
    <property type="evidence" value="ECO:0007669"/>
    <property type="project" value="InterPro"/>
</dbReference>
<dbReference type="eggNOG" id="COG0167">
    <property type="taxonomic scope" value="Bacteria"/>
</dbReference>
<dbReference type="RefSeq" id="WP_029721040.1">
    <property type="nucleotide sequence ID" value="NZ_JAJUIW010000017.1"/>
</dbReference>
<dbReference type="UniPathway" id="UPA00070"/>
<evidence type="ECO:0000313" key="9">
    <source>
        <dbReference type="Proteomes" id="UP000031419"/>
    </source>
</evidence>
<dbReference type="Proteomes" id="UP000031419">
    <property type="component" value="Unassembled WGS sequence"/>
</dbReference>
<dbReference type="Pfam" id="PF01180">
    <property type="entry name" value="DHO_dh"/>
    <property type="match status" value="1"/>
</dbReference>
<dbReference type="SUPFAM" id="SSF51395">
    <property type="entry name" value="FMN-linked oxidoreductases"/>
    <property type="match status" value="1"/>
</dbReference>
<accession>A0A073AZL9</accession>
<dbReference type="InterPro" id="IPR050074">
    <property type="entry name" value="DHO_dehydrogenase"/>
</dbReference>
<dbReference type="GO" id="GO:0005737">
    <property type="term" value="C:cytoplasm"/>
    <property type="evidence" value="ECO:0007669"/>
    <property type="project" value="InterPro"/>
</dbReference>
<dbReference type="InterPro" id="IPR013785">
    <property type="entry name" value="Aldolase_TIM"/>
</dbReference>
<dbReference type="PANTHER" id="PTHR48109:SF1">
    <property type="entry name" value="DIHYDROOROTATE DEHYDROGENASE (FUMARATE)"/>
    <property type="match status" value="1"/>
</dbReference>
<comment type="pathway">
    <text evidence="2">Pyrimidine metabolism; UMP biosynthesis via de novo pathway.</text>
</comment>
<dbReference type="InterPro" id="IPR005720">
    <property type="entry name" value="Dihydroorotate_DH_cat"/>
</dbReference>
<sequence>MSVAQQRNLRLVRDFPREPGVQLGDIHLRNRLVTSSSLLGYGVANAKLVPYGMSPISQFVPLERFGAVTTRTVTVEPREGHFTTRDVWPLRELPALIKKYGQALRQVDGGWLNAFGWCNVGIDAYLRDYYPRTREQNTIISVGGFSAEEFVTLVDKINERVPAGDIAAVEFNVSCHNVNFDFNKIIESVLVEAVPRSNHPVILKLSPDYDYIAHAELAAKHGVSALTAINTVKGLRLDPETGEPLLKNGFGGLSGRAIKPIGLRVVKELRDAGVALPIIATGGIRNWDDCREYFWAGADAVSLGSAAWFASYPGYALSPLHALRIRNLLRRIENYQPPAR</sequence>
<evidence type="ECO:0000256" key="3">
    <source>
        <dbReference type="ARBA" id="ARBA00022630"/>
    </source>
</evidence>
<evidence type="ECO:0000256" key="2">
    <source>
        <dbReference type="ARBA" id="ARBA00004725"/>
    </source>
</evidence>
<evidence type="ECO:0000256" key="1">
    <source>
        <dbReference type="ARBA" id="ARBA00001917"/>
    </source>
</evidence>
<dbReference type="InterPro" id="IPR001295">
    <property type="entry name" value="Dihydroorotate_DH_CS"/>
</dbReference>
<dbReference type="OrthoDB" id="9794954at2"/>
<gene>
    <name evidence="8" type="ORF">GU90_06290</name>
</gene>
<dbReference type="Gene3D" id="3.20.20.70">
    <property type="entry name" value="Aldolase class I"/>
    <property type="match status" value="1"/>
</dbReference>
<organism evidence="8 9">
    <name type="scientific">Saccharopolyspora rectivirgula</name>
    <dbReference type="NCBI Taxonomy" id="28042"/>
    <lineage>
        <taxon>Bacteria</taxon>
        <taxon>Bacillati</taxon>
        <taxon>Actinomycetota</taxon>
        <taxon>Actinomycetes</taxon>
        <taxon>Pseudonocardiales</taxon>
        <taxon>Pseudonocardiaceae</taxon>
        <taxon>Saccharopolyspora</taxon>
    </lineage>
</organism>
<evidence type="ECO:0000256" key="6">
    <source>
        <dbReference type="ARBA" id="ARBA00023002"/>
    </source>
</evidence>
<dbReference type="AlphaFoldDB" id="A0A073AZL9"/>
<dbReference type="GO" id="GO:0004152">
    <property type="term" value="F:dihydroorotate dehydrogenase activity"/>
    <property type="evidence" value="ECO:0007669"/>
    <property type="project" value="UniProtKB-ARBA"/>
</dbReference>
<feature type="domain" description="Dihydroorotate dehydrogenase catalytic" evidence="7">
    <location>
        <begin position="57"/>
        <end position="311"/>
    </location>
</feature>
<name>A0A073AZL9_9PSEU</name>